<dbReference type="GO" id="GO:0043531">
    <property type="term" value="F:ADP binding"/>
    <property type="evidence" value="ECO:0007669"/>
    <property type="project" value="InterPro"/>
</dbReference>
<keyword evidence="7" id="KW-1185">Reference proteome</keyword>
<dbReference type="SUPFAM" id="SSF52047">
    <property type="entry name" value="RNI-like"/>
    <property type="match status" value="1"/>
</dbReference>
<evidence type="ECO:0000256" key="1">
    <source>
        <dbReference type="ARBA" id="ARBA00022614"/>
    </source>
</evidence>
<evidence type="ECO:0000313" key="7">
    <source>
        <dbReference type="Proteomes" id="UP000235145"/>
    </source>
</evidence>
<dbReference type="InterPro" id="IPR032675">
    <property type="entry name" value="LRR_dom_sf"/>
</dbReference>
<keyword evidence="2" id="KW-0677">Repeat</keyword>
<dbReference type="PROSITE" id="PS51450">
    <property type="entry name" value="LRR"/>
    <property type="match status" value="1"/>
</dbReference>
<keyword evidence="4" id="KW-0520">NAD</keyword>
<organism evidence="6 7">
    <name type="scientific">Lactuca sativa</name>
    <name type="common">Garden lettuce</name>
    <dbReference type="NCBI Taxonomy" id="4236"/>
    <lineage>
        <taxon>Eukaryota</taxon>
        <taxon>Viridiplantae</taxon>
        <taxon>Streptophyta</taxon>
        <taxon>Embryophyta</taxon>
        <taxon>Tracheophyta</taxon>
        <taxon>Spermatophyta</taxon>
        <taxon>Magnoliopsida</taxon>
        <taxon>eudicotyledons</taxon>
        <taxon>Gunneridae</taxon>
        <taxon>Pentapetalae</taxon>
        <taxon>asterids</taxon>
        <taxon>campanulids</taxon>
        <taxon>Asterales</taxon>
        <taxon>Asteraceae</taxon>
        <taxon>Cichorioideae</taxon>
        <taxon>Cichorieae</taxon>
        <taxon>Lactucinae</taxon>
        <taxon>Lactuca</taxon>
    </lineage>
</organism>
<dbReference type="InterPro" id="IPR000157">
    <property type="entry name" value="TIR_dom"/>
</dbReference>
<name>A0A9R1W0Y3_LACSA</name>
<evidence type="ECO:0000256" key="3">
    <source>
        <dbReference type="ARBA" id="ARBA00022821"/>
    </source>
</evidence>
<dbReference type="Pfam" id="PF00931">
    <property type="entry name" value="NB-ARC"/>
    <property type="match status" value="1"/>
</dbReference>
<dbReference type="SUPFAM" id="SSF46785">
    <property type="entry name" value="Winged helix' DNA-binding domain"/>
    <property type="match status" value="1"/>
</dbReference>
<dbReference type="Gene3D" id="3.80.10.10">
    <property type="entry name" value="Ribonuclease Inhibitor"/>
    <property type="match status" value="2"/>
</dbReference>
<comment type="caution">
    <text evidence="6">The sequence shown here is derived from an EMBL/GenBank/DDBJ whole genome shotgun (WGS) entry which is preliminary data.</text>
</comment>
<dbReference type="SUPFAM" id="SSF52200">
    <property type="entry name" value="Toll/Interleukin receptor TIR domain"/>
    <property type="match status" value="1"/>
</dbReference>
<sequence length="979" mass="112172">MSNIPSMTSSSTLSIHKSYQYDVFLSFRGEDTRKTFVDHLYAALERSGIHTYKDDERLHKGKKIDEELLKSIEDSKIFIIIFSLNYASSSWCLRELVKIMECQKSNDQQFAYPVFYDVEPSEVRKPNGAFAEALSIHKMEEATVKWREALDEAANLAGWELKDTANGYEAKVIKISVEQILLKLRSIHFSDDENLIGMHHRVQDVESSLQIDNLNVVRMIGIKGMGGSGKTTLARSIFDKVSTQFDGISFVENVREVSKVHGLQSLQKQIISDILHYQGYIVNSVHDGRKMLSERLCYKKVLVVLDDVDHISQLEALGGATKWFKLGSRIIITTRDEQLLKAHGVDLIHNVNLLTNVEAVTLFNRYAFGTVLLFKGYEKLSLEVVRYAAGLPLTIKVLDKRIPLKETLEKLELSYIALEDDYKEIFLDVACGLKDVFKEDAIRILESCGFHARIGLRVLEEKSLITSSSMFLHMHDHLQEMGRNIVRRLHPNDPRRHSRLFIHEEIEDVLANDLGTEATKSIIISEELRPEIIMRGLGKMKELSALHLHVDDMCYGSDYSWITEGWKFDQVSHYFPKALRYLCWRAYPYNYLPKTFQANNLVVLDMSLSGIVKLWKGEQKVLNKLRILDLGFTKLRTLDLGMAPNLERLILEACDDLIEIHVPNGCGKSLVYLNLDFCTRLRSLSFIKQLESVEVLDLNELSLWEFPDLIVDLRELKFSKNNIEELPSSIGNLHCLVSLDLSKNNIEELPSSIGNLHYLVSLDLSSCRDLKSLPESICSLQHLRHLNLKECAIEELPEDLGHLECLDWLNLSYTLIKHLPESFCMLKHLENLYLQHCDFIQNLPDDLGRLECLERLYLSFSKVREIPDSICKLKHLKQLLLEGCNQLKELPEKLGDLEALELLNVKGTCISHLPLSISLLKGLKICGFESKGQSIDTSIDDYQKHQILEEPSTKNHQKRGTTFFYLLVLLFCLQFKTNT</sequence>
<dbReference type="PANTHER" id="PTHR11017">
    <property type="entry name" value="LEUCINE-RICH REPEAT-CONTAINING PROTEIN"/>
    <property type="match status" value="1"/>
</dbReference>
<protein>
    <recommendedName>
        <fullName evidence="5">TIR domain-containing protein</fullName>
    </recommendedName>
</protein>
<dbReference type="PROSITE" id="PS50104">
    <property type="entry name" value="TIR"/>
    <property type="match status" value="1"/>
</dbReference>
<dbReference type="GO" id="GO:0007165">
    <property type="term" value="P:signal transduction"/>
    <property type="evidence" value="ECO:0007669"/>
    <property type="project" value="InterPro"/>
</dbReference>
<evidence type="ECO:0000256" key="4">
    <source>
        <dbReference type="ARBA" id="ARBA00023027"/>
    </source>
</evidence>
<evidence type="ECO:0000256" key="2">
    <source>
        <dbReference type="ARBA" id="ARBA00022737"/>
    </source>
</evidence>
<dbReference type="Pfam" id="PF00560">
    <property type="entry name" value="LRR_1"/>
    <property type="match status" value="1"/>
</dbReference>
<dbReference type="Gene3D" id="3.40.50.300">
    <property type="entry name" value="P-loop containing nucleotide triphosphate hydrolases"/>
    <property type="match status" value="1"/>
</dbReference>
<dbReference type="InterPro" id="IPR002182">
    <property type="entry name" value="NB-ARC"/>
</dbReference>
<dbReference type="InterPro" id="IPR044974">
    <property type="entry name" value="Disease_R_plants"/>
</dbReference>
<dbReference type="SUPFAM" id="SSF52540">
    <property type="entry name" value="P-loop containing nucleoside triphosphate hydrolases"/>
    <property type="match status" value="1"/>
</dbReference>
<dbReference type="AlphaFoldDB" id="A0A9R1W0Y3"/>
<dbReference type="InterPro" id="IPR035897">
    <property type="entry name" value="Toll_tir_struct_dom_sf"/>
</dbReference>
<dbReference type="InterPro" id="IPR055414">
    <property type="entry name" value="LRR_R13L4/SHOC2-like"/>
</dbReference>
<proteinExistence type="predicted"/>
<dbReference type="SMART" id="SM00369">
    <property type="entry name" value="LRR_TYP"/>
    <property type="match status" value="7"/>
</dbReference>
<dbReference type="SUPFAM" id="SSF52058">
    <property type="entry name" value="L domain-like"/>
    <property type="match status" value="1"/>
</dbReference>
<dbReference type="InterPro" id="IPR001611">
    <property type="entry name" value="Leu-rich_rpt"/>
</dbReference>
<dbReference type="InterPro" id="IPR058192">
    <property type="entry name" value="WHD_ROQ1-like"/>
</dbReference>
<accession>A0A9R1W0Y3</accession>
<dbReference type="CDD" id="cd00267">
    <property type="entry name" value="ABC_ATPase"/>
    <property type="match status" value="1"/>
</dbReference>
<dbReference type="GO" id="GO:0006952">
    <property type="term" value="P:defense response"/>
    <property type="evidence" value="ECO:0007669"/>
    <property type="project" value="UniProtKB-KW"/>
</dbReference>
<dbReference type="Pfam" id="PF23598">
    <property type="entry name" value="LRR_14"/>
    <property type="match status" value="1"/>
</dbReference>
<dbReference type="GO" id="GO:0051707">
    <property type="term" value="P:response to other organism"/>
    <property type="evidence" value="ECO:0007669"/>
    <property type="project" value="UniProtKB-ARBA"/>
</dbReference>
<dbReference type="SMART" id="SM00255">
    <property type="entry name" value="TIR"/>
    <property type="match status" value="1"/>
</dbReference>
<evidence type="ECO:0000313" key="6">
    <source>
        <dbReference type="EMBL" id="KAJ0214527.1"/>
    </source>
</evidence>
<dbReference type="EMBL" id="NBSK02000004">
    <property type="protein sequence ID" value="KAJ0214527.1"/>
    <property type="molecule type" value="Genomic_DNA"/>
</dbReference>
<gene>
    <name evidence="6" type="ORF">LSAT_V11C400171930</name>
</gene>
<dbReference type="Proteomes" id="UP000235145">
    <property type="component" value="Unassembled WGS sequence"/>
</dbReference>
<dbReference type="PRINTS" id="PR00364">
    <property type="entry name" value="DISEASERSIST"/>
</dbReference>
<reference evidence="6 7" key="1">
    <citation type="journal article" date="2017" name="Nat. Commun.">
        <title>Genome assembly with in vitro proximity ligation data and whole-genome triplication in lettuce.</title>
        <authorList>
            <person name="Reyes-Chin-Wo S."/>
            <person name="Wang Z."/>
            <person name="Yang X."/>
            <person name="Kozik A."/>
            <person name="Arikit S."/>
            <person name="Song C."/>
            <person name="Xia L."/>
            <person name="Froenicke L."/>
            <person name="Lavelle D.O."/>
            <person name="Truco M.J."/>
            <person name="Xia R."/>
            <person name="Zhu S."/>
            <person name="Xu C."/>
            <person name="Xu H."/>
            <person name="Xu X."/>
            <person name="Cox K."/>
            <person name="Korf I."/>
            <person name="Meyers B.C."/>
            <person name="Michelmore R.W."/>
        </authorList>
    </citation>
    <scope>NUCLEOTIDE SEQUENCE [LARGE SCALE GENOMIC DNA]</scope>
    <source>
        <strain evidence="7">cv. Salinas</strain>
        <tissue evidence="6">Seedlings</tissue>
    </source>
</reference>
<keyword evidence="3" id="KW-0611">Plant defense</keyword>
<dbReference type="PANTHER" id="PTHR11017:SF544">
    <property type="entry name" value="ADP-RIBOSYL CYCLASE_CYCLIC ADP-RIBOSE HYDROLASE"/>
    <property type="match status" value="1"/>
</dbReference>
<dbReference type="Gene3D" id="3.40.50.10140">
    <property type="entry name" value="Toll/interleukin-1 receptor homology (TIR) domain"/>
    <property type="match status" value="1"/>
</dbReference>
<dbReference type="Pfam" id="PF23282">
    <property type="entry name" value="WHD_ROQ1"/>
    <property type="match status" value="1"/>
</dbReference>
<keyword evidence="1" id="KW-0433">Leucine-rich repeat</keyword>
<evidence type="ECO:0000259" key="5">
    <source>
        <dbReference type="PROSITE" id="PS50104"/>
    </source>
</evidence>
<dbReference type="InterPro" id="IPR003591">
    <property type="entry name" value="Leu-rich_rpt_typical-subtyp"/>
</dbReference>
<dbReference type="InterPro" id="IPR036390">
    <property type="entry name" value="WH_DNA-bd_sf"/>
</dbReference>
<feature type="domain" description="TIR" evidence="5">
    <location>
        <begin position="19"/>
        <end position="188"/>
    </location>
</feature>
<dbReference type="FunFam" id="3.40.50.10140:FF:000007">
    <property type="entry name" value="Disease resistance protein (TIR-NBS-LRR class)"/>
    <property type="match status" value="1"/>
</dbReference>
<dbReference type="Pfam" id="PF01582">
    <property type="entry name" value="TIR"/>
    <property type="match status" value="1"/>
</dbReference>
<dbReference type="InterPro" id="IPR027417">
    <property type="entry name" value="P-loop_NTPase"/>
</dbReference>